<organism evidence="2 3">
    <name type="scientific">Ensifer adhaerens</name>
    <name type="common">Sinorhizobium morelense</name>
    <dbReference type="NCBI Taxonomy" id="106592"/>
    <lineage>
        <taxon>Bacteria</taxon>
        <taxon>Pseudomonadati</taxon>
        <taxon>Pseudomonadota</taxon>
        <taxon>Alphaproteobacteria</taxon>
        <taxon>Hyphomicrobiales</taxon>
        <taxon>Rhizobiaceae</taxon>
        <taxon>Sinorhizobium/Ensifer group</taxon>
        <taxon>Ensifer</taxon>
    </lineage>
</organism>
<dbReference type="PROSITE" id="PS51071">
    <property type="entry name" value="HTH_RPIR"/>
    <property type="match status" value="1"/>
</dbReference>
<dbReference type="AlphaFoldDB" id="A0A0L8C2I7"/>
<protein>
    <recommendedName>
        <fullName evidence="1">HTH rpiR-type domain-containing protein</fullName>
    </recommendedName>
</protein>
<proteinExistence type="predicted"/>
<gene>
    <name evidence="2" type="ORF">AC244_06395</name>
</gene>
<dbReference type="SUPFAM" id="SSF46689">
    <property type="entry name" value="Homeodomain-like"/>
    <property type="match status" value="1"/>
</dbReference>
<accession>A0A0L8C2I7</accession>
<dbReference type="OrthoDB" id="9814676at2"/>
<dbReference type="InterPro" id="IPR036388">
    <property type="entry name" value="WH-like_DNA-bd_sf"/>
</dbReference>
<dbReference type="InterPro" id="IPR000281">
    <property type="entry name" value="HTH_RpiR"/>
</dbReference>
<dbReference type="RefSeq" id="WP_053247962.1">
    <property type="nucleotide sequence ID" value="NZ_LGAP01000002.1"/>
</dbReference>
<dbReference type="PATRIC" id="fig|106592.7.peg.2922"/>
<dbReference type="InterPro" id="IPR047640">
    <property type="entry name" value="RpiR-like"/>
</dbReference>
<sequence length="98" mass="11065">MDQQSFVLPSRGPKPPANVPELKEAFRLRARGLKGGRLEVAKFTLSHPYDVAFASAREVAERAGVSTTTVMRLVNDLGFEKYAAFQQLFREELRRGRQ</sequence>
<dbReference type="GO" id="GO:0003700">
    <property type="term" value="F:DNA-binding transcription factor activity"/>
    <property type="evidence" value="ECO:0007669"/>
    <property type="project" value="InterPro"/>
</dbReference>
<evidence type="ECO:0000313" key="2">
    <source>
        <dbReference type="EMBL" id="KOF21023.1"/>
    </source>
</evidence>
<dbReference type="Proteomes" id="UP000037425">
    <property type="component" value="Unassembled WGS sequence"/>
</dbReference>
<reference evidence="3" key="1">
    <citation type="submission" date="2015-07" db="EMBL/GenBank/DDBJ databases">
        <title>Whole genome sequence of an Ensifer adhaerens strain isolated from a cave pool in the Wind Cave National Park.</title>
        <authorList>
            <person name="Eng W.W.H."/>
            <person name="Gan H.M."/>
            <person name="Barton H.A."/>
            <person name="Savka M.A."/>
        </authorList>
    </citation>
    <scope>NUCLEOTIDE SEQUENCE [LARGE SCALE GENOMIC DNA]</scope>
    <source>
        <strain evidence="3">SD006</strain>
    </source>
</reference>
<dbReference type="EMBL" id="LGAP01000002">
    <property type="protein sequence ID" value="KOF21023.1"/>
    <property type="molecule type" value="Genomic_DNA"/>
</dbReference>
<comment type="caution">
    <text evidence="2">The sequence shown here is derived from an EMBL/GenBank/DDBJ whole genome shotgun (WGS) entry which is preliminary data.</text>
</comment>
<name>A0A0L8C2I7_ENSAD</name>
<evidence type="ECO:0000313" key="3">
    <source>
        <dbReference type="Proteomes" id="UP000037425"/>
    </source>
</evidence>
<dbReference type="InterPro" id="IPR009057">
    <property type="entry name" value="Homeodomain-like_sf"/>
</dbReference>
<dbReference type="GO" id="GO:0097367">
    <property type="term" value="F:carbohydrate derivative binding"/>
    <property type="evidence" value="ECO:0007669"/>
    <property type="project" value="InterPro"/>
</dbReference>
<dbReference type="PANTHER" id="PTHR30514">
    <property type="entry name" value="GLUCOKINASE"/>
    <property type="match status" value="1"/>
</dbReference>
<feature type="domain" description="HTH rpiR-type" evidence="1">
    <location>
        <begin position="20"/>
        <end position="96"/>
    </location>
</feature>
<dbReference type="GO" id="GO:0003677">
    <property type="term" value="F:DNA binding"/>
    <property type="evidence" value="ECO:0007669"/>
    <property type="project" value="InterPro"/>
</dbReference>
<dbReference type="PANTHER" id="PTHR30514:SF18">
    <property type="entry name" value="RPIR-FAMILY TRANSCRIPTIONAL REGULATOR"/>
    <property type="match status" value="1"/>
</dbReference>
<evidence type="ECO:0000259" key="1">
    <source>
        <dbReference type="PROSITE" id="PS51071"/>
    </source>
</evidence>
<dbReference type="Gene3D" id="1.10.10.10">
    <property type="entry name" value="Winged helix-like DNA-binding domain superfamily/Winged helix DNA-binding domain"/>
    <property type="match status" value="1"/>
</dbReference>